<evidence type="ECO:0000256" key="13">
    <source>
        <dbReference type="ARBA" id="ARBA00023157"/>
    </source>
</evidence>
<evidence type="ECO:0000256" key="15">
    <source>
        <dbReference type="ARBA" id="ARBA00047558"/>
    </source>
</evidence>
<dbReference type="SUPFAM" id="SSF56112">
    <property type="entry name" value="Protein kinase-like (PK-like)"/>
    <property type="match status" value="2"/>
</dbReference>
<feature type="domain" description="EGF-like" evidence="21">
    <location>
        <begin position="264"/>
        <end position="304"/>
    </location>
</feature>
<dbReference type="Pfam" id="PF13947">
    <property type="entry name" value="GUB_WAK_bind"/>
    <property type="match status" value="1"/>
</dbReference>
<dbReference type="InterPro" id="IPR000152">
    <property type="entry name" value="EGF-type_Asp/Asn_hydroxyl_site"/>
</dbReference>
<evidence type="ECO:0000256" key="7">
    <source>
        <dbReference type="ARBA" id="ARBA00022737"/>
    </source>
</evidence>
<keyword evidence="8 18" id="KW-0547">Nucleotide-binding</keyword>
<comment type="catalytic activity">
    <reaction evidence="16">
        <text>L-threonyl-[protein] + ATP = O-phospho-L-threonyl-[protein] + ADP + H(+)</text>
        <dbReference type="Rhea" id="RHEA:46608"/>
        <dbReference type="Rhea" id="RHEA-COMP:11060"/>
        <dbReference type="Rhea" id="RHEA-COMP:11605"/>
        <dbReference type="ChEBI" id="CHEBI:15378"/>
        <dbReference type="ChEBI" id="CHEBI:30013"/>
        <dbReference type="ChEBI" id="CHEBI:30616"/>
        <dbReference type="ChEBI" id="CHEBI:61977"/>
        <dbReference type="ChEBI" id="CHEBI:456216"/>
    </reaction>
</comment>
<evidence type="ECO:0000256" key="1">
    <source>
        <dbReference type="ARBA" id="ARBA00004479"/>
    </source>
</evidence>
<keyword evidence="5" id="KW-0812">Transmembrane</keyword>
<organism evidence="22 23">
    <name type="scientific">Malus domestica</name>
    <name type="common">Apple</name>
    <name type="synonym">Pyrus malus</name>
    <dbReference type="NCBI Taxonomy" id="3750"/>
    <lineage>
        <taxon>Eukaryota</taxon>
        <taxon>Viridiplantae</taxon>
        <taxon>Streptophyta</taxon>
        <taxon>Embryophyta</taxon>
        <taxon>Tracheophyta</taxon>
        <taxon>Spermatophyta</taxon>
        <taxon>Magnoliopsida</taxon>
        <taxon>eudicotyledons</taxon>
        <taxon>Gunneridae</taxon>
        <taxon>Pentapetalae</taxon>
        <taxon>rosids</taxon>
        <taxon>fabids</taxon>
        <taxon>Rosales</taxon>
        <taxon>Rosaceae</taxon>
        <taxon>Amygdaloideae</taxon>
        <taxon>Maleae</taxon>
        <taxon>Malus</taxon>
    </lineage>
</organism>
<dbReference type="AlphaFoldDB" id="A0A498IX51"/>
<dbReference type="PROSITE" id="PS00107">
    <property type="entry name" value="PROTEIN_KINASE_ATP"/>
    <property type="match status" value="2"/>
</dbReference>
<dbReference type="InterPro" id="IPR000742">
    <property type="entry name" value="EGF"/>
</dbReference>
<reference evidence="22 23" key="1">
    <citation type="submission" date="2018-10" db="EMBL/GenBank/DDBJ databases">
        <title>A high-quality apple genome assembly.</title>
        <authorList>
            <person name="Hu J."/>
        </authorList>
    </citation>
    <scope>NUCLEOTIDE SEQUENCE [LARGE SCALE GENOMIC DNA]</scope>
    <source>
        <strain evidence="23">cv. HFTH1</strain>
        <tissue evidence="22">Young leaf</tissue>
    </source>
</reference>
<dbReference type="CDD" id="cd00053">
    <property type="entry name" value="EGF"/>
    <property type="match status" value="1"/>
</dbReference>
<dbReference type="FunFam" id="3.30.200.20:FF:000043">
    <property type="entry name" value="Wall-associated receptor kinase 2"/>
    <property type="match status" value="1"/>
</dbReference>
<evidence type="ECO:0000256" key="11">
    <source>
        <dbReference type="ARBA" id="ARBA00022989"/>
    </source>
</evidence>
<dbReference type="PANTHER" id="PTHR27005:SF468">
    <property type="entry name" value="OS01G0310500 PROTEIN"/>
    <property type="match status" value="1"/>
</dbReference>
<dbReference type="PANTHER" id="PTHR27005">
    <property type="entry name" value="WALL-ASSOCIATED RECEPTOR KINASE-LIKE 21"/>
    <property type="match status" value="1"/>
</dbReference>
<dbReference type="PROSITE" id="PS50011">
    <property type="entry name" value="PROTEIN_KINASE_DOM"/>
    <property type="match status" value="2"/>
</dbReference>
<dbReference type="InterPro" id="IPR013695">
    <property type="entry name" value="WAK"/>
</dbReference>
<dbReference type="EMBL" id="RDQH01000336">
    <property type="protein sequence ID" value="RXH86915.1"/>
    <property type="molecule type" value="Genomic_DNA"/>
</dbReference>
<evidence type="ECO:0000256" key="3">
    <source>
        <dbReference type="ARBA" id="ARBA00022536"/>
    </source>
</evidence>
<dbReference type="FunFam" id="2.10.25.10:FF:000068">
    <property type="entry name" value="Latent transforming growth factor beta binding protein 3"/>
    <property type="match status" value="1"/>
</dbReference>
<dbReference type="Pfam" id="PF08488">
    <property type="entry name" value="WAK"/>
    <property type="match status" value="1"/>
</dbReference>
<dbReference type="Pfam" id="PF07645">
    <property type="entry name" value="EGF_CA"/>
    <property type="match status" value="1"/>
</dbReference>
<dbReference type="InterPro" id="IPR049883">
    <property type="entry name" value="NOTCH1_EGF-like"/>
</dbReference>
<feature type="domain" description="Protein kinase" evidence="20">
    <location>
        <begin position="796"/>
        <end position="1046"/>
    </location>
</feature>
<evidence type="ECO:0000256" key="6">
    <source>
        <dbReference type="ARBA" id="ARBA00022729"/>
    </source>
</evidence>
<dbReference type="InterPro" id="IPR008271">
    <property type="entry name" value="Ser/Thr_kinase_AS"/>
</dbReference>
<dbReference type="InterPro" id="IPR045274">
    <property type="entry name" value="WAK-like"/>
</dbReference>
<proteinExistence type="predicted"/>
<dbReference type="Pfam" id="PF07714">
    <property type="entry name" value="PK_Tyr_Ser-Thr"/>
    <property type="match status" value="1"/>
</dbReference>
<keyword evidence="2" id="KW-0723">Serine/threonine-protein kinase</keyword>
<protein>
    <recommendedName>
        <fullName evidence="24">Protein kinase domain-containing protein</fullName>
    </recommendedName>
</protein>
<keyword evidence="7" id="KW-0677">Repeat</keyword>
<comment type="caution">
    <text evidence="17">Lacks conserved residue(s) required for the propagation of feature annotation.</text>
</comment>
<dbReference type="GO" id="GO:0007166">
    <property type="term" value="P:cell surface receptor signaling pathway"/>
    <property type="evidence" value="ECO:0007669"/>
    <property type="project" value="InterPro"/>
</dbReference>
<dbReference type="PROSITE" id="PS00010">
    <property type="entry name" value="ASX_HYDROXYL"/>
    <property type="match status" value="2"/>
</dbReference>
<dbReference type="PROSITE" id="PS00108">
    <property type="entry name" value="PROTEIN_KINASE_ST"/>
    <property type="match status" value="1"/>
</dbReference>
<evidence type="ECO:0000256" key="19">
    <source>
        <dbReference type="SAM" id="SignalP"/>
    </source>
</evidence>
<dbReference type="InterPro" id="IPR001881">
    <property type="entry name" value="EGF-like_Ca-bd_dom"/>
</dbReference>
<dbReference type="InterPro" id="IPR009030">
    <property type="entry name" value="Growth_fac_rcpt_cys_sf"/>
</dbReference>
<feature type="signal peptide" evidence="19">
    <location>
        <begin position="1"/>
        <end position="32"/>
    </location>
</feature>
<comment type="catalytic activity">
    <reaction evidence="15">
        <text>L-seryl-[protein] + ATP = O-phospho-L-seryl-[protein] + ADP + H(+)</text>
        <dbReference type="Rhea" id="RHEA:17989"/>
        <dbReference type="Rhea" id="RHEA-COMP:9863"/>
        <dbReference type="Rhea" id="RHEA-COMP:11604"/>
        <dbReference type="ChEBI" id="CHEBI:15378"/>
        <dbReference type="ChEBI" id="CHEBI:29999"/>
        <dbReference type="ChEBI" id="CHEBI:30616"/>
        <dbReference type="ChEBI" id="CHEBI:83421"/>
        <dbReference type="ChEBI" id="CHEBI:456216"/>
    </reaction>
</comment>
<dbReference type="SMART" id="SM00179">
    <property type="entry name" value="EGF_CA"/>
    <property type="match status" value="2"/>
</dbReference>
<dbReference type="InterPro" id="IPR000719">
    <property type="entry name" value="Prot_kinase_dom"/>
</dbReference>
<dbReference type="SMART" id="SM00181">
    <property type="entry name" value="EGF"/>
    <property type="match status" value="2"/>
</dbReference>
<dbReference type="Proteomes" id="UP000290289">
    <property type="component" value="Chromosome 10"/>
</dbReference>
<dbReference type="CDD" id="cd00054">
    <property type="entry name" value="EGF_CA"/>
    <property type="match status" value="1"/>
</dbReference>
<dbReference type="Pfam" id="PF12661">
    <property type="entry name" value="hEGF"/>
    <property type="match status" value="1"/>
</dbReference>
<dbReference type="PROSITE" id="PS50026">
    <property type="entry name" value="EGF_3"/>
    <property type="match status" value="2"/>
</dbReference>
<dbReference type="Gene3D" id="1.10.510.10">
    <property type="entry name" value="Transferase(Phosphotransferase) domain 1"/>
    <property type="match status" value="3"/>
</dbReference>
<dbReference type="GO" id="GO:0030247">
    <property type="term" value="F:polysaccharide binding"/>
    <property type="evidence" value="ECO:0007669"/>
    <property type="project" value="InterPro"/>
</dbReference>
<comment type="caution">
    <text evidence="22">The sequence shown here is derived from an EMBL/GenBank/DDBJ whole genome shotgun (WGS) entry which is preliminary data.</text>
</comment>
<keyword evidence="13" id="KW-1015">Disulfide bond</keyword>
<keyword evidence="14" id="KW-0325">Glycoprotein</keyword>
<feature type="chain" id="PRO_5019847617" description="Protein kinase domain-containing protein" evidence="19">
    <location>
        <begin position="33"/>
        <end position="1072"/>
    </location>
</feature>
<dbReference type="InterPro" id="IPR025287">
    <property type="entry name" value="WAK_GUB"/>
</dbReference>
<evidence type="ECO:0000259" key="21">
    <source>
        <dbReference type="PROSITE" id="PS50026"/>
    </source>
</evidence>
<dbReference type="GO" id="GO:0004674">
    <property type="term" value="F:protein serine/threonine kinase activity"/>
    <property type="evidence" value="ECO:0007669"/>
    <property type="project" value="UniProtKB-KW"/>
</dbReference>
<dbReference type="FunFam" id="1.10.510.10:FF:000084">
    <property type="entry name" value="Wall-associated receptor kinase 2"/>
    <property type="match status" value="1"/>
</dbReference>
<evidence type="ECO:0000259" key="20">
    <source>
        <dbReference type="PROSITE" id="PS50011"/>
    </source>
</evidence>
<evidence type="ECO:0000313" key="23">
    <source>
        <dbReference type="Proteomes" id="UP000290289"/>
    </source>
</evidence>
<keyword evidence="9" id="KW-0418">Kinase</keyword>
<accession>A0A498IX51</accession>
<dbReference type="InterPro" id="IPR017441">
    <property type="entry name" value="Protein_kinase_ATP_BS"/>
</dbReference>
<keyword evidence="23" id="KW-1185">Reference proteome</keyword>
<keyword evidence="10 18" id="KW-0067">ATP-binding</keyword>
<dbReference type="InterPro" id="IPR011009">
    <property type="entry name" value="Kinase-like_dom_sf"/>
</dbReference>
<dbReference type="GO" id="GO:0005509">
    <property type="term" value="F:calcium ion binding"/>
    <property type="evidence" value="ECO:0007669"/>
    <property type="project" value="InterPro"/>
</dbReference>
<feature type="binding site" evidence="18">
    <location>
        <position position="825"/>
    </location>
    <ligand>
        <name>ATP</name>
        <dbReference type="ChEBI" id="CHEBI:30616"/>
    </ligand>
</feature>
<dbReference type="Gene3D" id="2.10.25.10">
    <property type="entry name" value="Laminin"/>
    <property type="match status" value="2"/>
</dbReference>
<feature type="domain" description="Protein kinase" evidence="20">
    <location>
        <begin position="432"/>
        <end position="717"/>
    </location>
</feature>
<feature type="domain" description="EGF-like" evidence="21">
    <location>
        <begin position="305"/>
        <end position="341"/>
    </location>
</feature>
<feature type="binding site" evidence="18">
    <location>
        <position position="463"/>
    </location>
    <ligand>
        <name>ATP</name>
        <dbReference type="ChEBI" id="CHEBI:30616"/>
    </ligand>
</feature>
<dbReference type="SUPFAM" id="SSF57184">
    <property type="entry name" value="Growth factor receptor domain"/>
    <property type="match status" value="1"/>
</dbReference>
<dbReference type="InterPro" id="IPR018097">
    <property type="entry name" value="EGF_Ca-bd_CS"/>
</dbReference>
<evidence type="ECO:0000256" key="14">
    <source>
        <dbReference type="ARBA" id="ARBA00023180"/>
    </source>
</evidence>
<evidence type="ECO:0000256" key="4">
    <source>
        <dbReference type="ARBA" id="ARBA00022679"/>
    </source>
</evidence>
<keyword evidence="3 17" id="KW-0245">EGF-like domain</keyword>
<dbReference type="SMART" id="SM00220">
    <property type="entry name" value="S_TKc"/>
    <property type="match status" value="2"/>
</dbReference>
<gene>
    <name evidence="22" type="ORF">DVH24_022188</name>
</gene>
<evidence type="ECO:0000256" key="10">
    <source>
        <dbReference type="ARBA" id="ARBA00022840"/>
    </source>
</evidence>
<dbReference type="CDD" id="cd14066">
    <property type="entry name" value="STKc_IRAK"/>
    <property type="match status" value="1"/>
</dbReference>
<dbReference type="STRING" id="3750.A0A498IX51"/>
<dbReference type="InterPro" id="IPR013032">
    <property type="entry name" value="EGF-like_CS"/>
</dbReference>
<dbReference type="Pfam" id="PF00069">
    <property type="entry name" value="Pkinase"/>
    <property type="match status" value="1"/>
</dbReference>
<dbReference type="GO" id="GO:0005524">
    <property type="term" value="F:ATP binding"/>
    <property type="evidence" value="ECO:0007669"/>
    <property type="project" value="UniProtKB-UniRule"/>
</dbReference>
<keyword evidence="11" id="KW-1133">Transmembrane helix</keyword>
<evidence type="ECO:0008006" key="24">
    <source>
        <dbReference type="Google" id="ProtNLM"/>
    </source>
</evidence>
<dbReference type="GO" id="GO:0005886">
    <property type="term" value="C:plasma membrane"/>
    <property type="evidence" value="ECO:0007669"/>
    <property type="project" value="TreeGrafter"/>
</dbReference>
<evidence type="ECO:0000256" key="8">
    <source>
        <dbReference type="ARBA" id="ARBA00022741"/>
    </source>
</evidence>
<keyword evidence="12" id="KW-0472">Membrane</keyword>
<evidence type="ECO:0000256" key="16">
    <source>
        <dbReference type="ARBA" id="ARBA00047951"/>
    </source>
</evidence>
<evidence type="ECO:0000256" key="12">
    <source>
        <dbReference type="ARBA" id="ARBA00023136"/>
    </source>
</evidence>
<dbReference type="PROSITE" id="PS01187">
    <property type="entry name" value="EGF_CA"/>
    <property type="match status" value="1"/>
</dbReference>
<keyword evidence="6 19" id="KW-0732">Signal</keyword>
<name>A0A498IX51_MALDO</name>
<evidence type="ECO:0000256" key="5">
    <source>
        <dbReference type="ARBA" id="ARBA00022692"/>
    </source>
</evidence>
<comment type="subcellular location">
    <subcellularLocation>
        <location evidence="1">Membrane</location>
        <topology evidence="1">Single-pass type I membrane protein</topology>
    </subcellularLocation>
</comment>
<evidence type="ECO:0000256" key="9">
    <source>
        <dbReference type="ARBA" id="ARBA00022777"/>
    </source>
</evidence>
<keyword evidence="4" id="KW-0808">Transferase</keyword>
<evidence type="ECO:0000256" key="17">
    <source>
        <dbReference type="PROSITE-ProRule" id="PRU00076"/>
    </source>
</evidence>
<sequence>MALHRRMHILHISLIMVVVVTILLGTPTPTTAQSLLPPQALPGCPDHCGNLTIPYPFGIGSGCYLQSRFNITCENSTQQPTTRLMTSNIEITNISLYDGELQILQFAANDCYDAQGNLTARNNSRLWVPPPYTISETKNMFVAVGCDTYAFFTGHRDEQKYTTGCMSICDNLDNAIDQRDTCSGVGCCQTKIPSGLKNQTVTLRSFNNHTDVWDFNPCSYAFLVQEGEFNFNSTSFRELNDTTRLPAILDWEIGNVNELCNIAAKNESTFACKANSSCHNRSSGYICRCLPGYEGNPYLPDGCQDIDECKASDSCSIGTCINTAGNYTCECPKGYKNDDMDKKSCIKDNGRAKLSLLLIISLGASGGFMLLLSGSSWIYWGMQRRKFLKLKEKYFKENGGLLLQQKIASQGGSVETTKIFTAEELEKATNNYHESRILGEGGYGIVYKGILAADNNKVVAIKKSKIGVPTQKEQFVNELIVLSQINHRNVVRLLGCCLESEVPLLVYEFVTHGTLFEHIHGKKRKGSPFSLELRLKIAAETAGALAYLHSSALMQIIHRDVKATNILLDENYTAKVSDFGASRLIPLDQAQLATLVQGTFGYLDPEYFLTNQLTDKSDVYSFGVVLIELLTSKVALSFDRPEEERNLASFFVCLMEEDRLNQILDDAIINERNIETLKTMANLAKRCVRLKGEDRPTMKEVAMELEGMRITEKHAWGKAEIFSEETEYLLGTPNSDAYPVAFRADCGPSIGTASEYDSMQIQIKIIISNSEKSISKKRVETTTIFTAVLKKGTDNYHESRVVGEGGFGTVYKGIQPDNEVVAIKKSKIGASTQCEQFINEVIVLSQVNHRNVVKLLGCCLETPVSLLVYEFITGATLFYHLHSIKSKESSVSWELRLNIAAETARALAYLLLALLHLHATSMPIIHRDVSSSNNNSCARLGYLDPEYFHSNQLTEKSDVYSFGVVLVELLTSKTALSFPRPRAERNLASFFICSVEEVTKRNIESLKEVANLASRFLRVKRKERPSMKMVAIKLEGMRTSGRLQWLMLEVRAGHFLKRNRLNCTNSTGGCTK</sequence>
<evidence type="ECO:0000256" key="18">
    <source>
        <dbReference type="PROSITE-ProRule" id="PRU10141"/>
    </source>
</evidence>
<dbReference type="InterPro" id="IPR001245">
    <property type="entry name" value="Ser-Thr/Tyr_kinase_cat_dom"/>
</dbReference>
<evidence type="ECO:0000256" key="2">
    <source>
        <dbReference type="ARBA" id="ARBA00022527"/>
    </source>
</evidence>
<evidence type="ECO:0000313" key="22">
    <source>
        <dbReference type="EMBL" id="RXH86915.1"/>
    </source>
</evidence>
<dbReference type="Gene3D" id="3.30.200.20">
    <property type="entry name" value="Phosphorylase Kinase, domain 1"/>
    <property type="match status" value="2"/>
</dbReference>